<protein>
    <recommendedName>
        <fullName evidence="3">N-acetyltransferase domain-containing protein</fullName>
    </recommendedName>
</protein>
<dbReference type="RefSeq" id="WP_392820449.1">
    <property type="nucleotide sequence ID" value="NZ_JBICYV010000014.1"/>
</dbReference>
<dbReference type="Gene3D" id="3.40.630.30">
    <property type="match status" value="1"/>
</dbReference>
<proteinExistence type="predicted"/>
<sequence>MTERTIDLDPDLRGWRSRKIHVRAYRWYATVSLDRDGYLSARDSWEHDDQLPAAYTEAVDRAREACMDRISYDGYPGAFEWVSGPTWIPLFVPFPHVDAAVEALRAAELDHDHRGLRTLAERLALPVDDWLAPGQRELVRGVDFVPPPAVFLRFLRRKAREHGVRLNGRATAGSVWVRPTLSPVEKQEREGDPERYPGWVDRWTGYAEPDGAPTRPPVGGRDHRLSHGAAPVRFRAVETPSRGDCPCGMDLHARGEADDRHATHHVEWALGVPVPKNLAWWGSLAVVSTQSPIAWRKLVSRVARMPQRENQYDFSSWSHLDAPEVTPDNVRAYLLKANERVVGYLVSRDRSRHARWDLVRGSRYGEQDDTLRPCVDLIWVADTHRRRGTGARLVRALADDFGCQVADVSWSAPFSEAGQRLARGLSPQGVWVSTAQGSGS</sequence>
<name>A0ABW7BAA9_9ACTN</name>
<reference evidence="1 2" key="1">
    <citation type="submission" date="2024-10" db="EMBL/GenBank/DDBJ databases">
        <title>The Natural Products Discovery Center: Release of the First 8490 Sequenced Strains for Exploring Actinobacteria Biosynthetic Diversity.</title>
        <authorList>
            <person name="Kalkreuter E."/>
            <person name="Kautsar S.A."/>
            <person name="Yang D."/>
            <person name="Bader C.D."/>
            <person name="Teijaro C.N."/>
            <person name="Fluegel L."/>
            <person name="Davis C.M."/>
            <person name="Simpson J.R."/>
            <person name="Lauterbach L."/>
            <person name="Steele A.D."/>
            <person name="Gui C."/>
            <person name="Meng S."/>
            <person name="Li G."/>
            <person name="Viehrig K."/>
            <person name="Ye F."/>
            <person name="Su P."/>
            <person name="Kiefer A.F."/>
            <person name="Nichols A."/>
            <person name="Cepeda A.J."/>
            <person name="Yan W."/>
            <person name="Fan B."/>
            <person name="Jiang Y."/>
            <person name="Adhikari A."/>
            <person name="Zheng C.-J."/>
            <person name="Schuster L."/>
            <person name="Cowan T.M."/>
            <person name="Smanski M.J."/>
            <person name="Chevrette M.G."/>
            <person name="De Carvalho L.P.S."/>
            <person name="Shen B."/>
        </authorList>
    </citation>
    <scope>NUCLEOTIDE SEQUENCE [LARGE SCALE GENOMIC DNA]</scope>
    <source>
        <strain evidence="1 2">NPDC048320</strain>
    </source>
</reference>
<dbReference type="Proteomes" id="UP001604267">
    <property type="component" value="Unassembled WGS sequence"/>
</dbReference>
<evidence type="ECO:0000313" key="2">
    <source>
        <dbReference type="Proteomes" id="UP001604267"/>
    </source>
</evidence>
<accession>A0ABW7BAA9</accession>
<dbReference type="EMBL" id="JBICYV010000014">
    <property type="protein sequence ID" value="MFG3014128.1"/>
    <property type="molecule type" value="Genomic_DNA"/>
</dbReference>
<keyword evidence="2" id="KW-1185">Reference proteome</keyword>
<gene>
    <name evidence="1" type="ORF">ACGFZB_27630</name>
</gene>
<organism evidence="1 2">
    <name type="scientific">Streptomyces cinerochromogenes</name>
    <dbReference type="NCBI Taxonomy" id="66422"/>
    <lineage>
        <taxon>Bacteria</taxon>
        <taxon>Bacillati</taxon>
        <taxon>Actinomycetota</taxon>
        <taxon>Actinomycetes</taxon>
        <taxon>Kitasatosporales</taxon>
        <taxon>Streptomycetaceae</taxon>
        <taxon>Streptomyces</taxon>
    </lineage>
</organism>
<comment type="caution">
    <text evidence="1">The sequence shown here is derived from an EMBL/GenBank/DDBJ whole genome shotgun (WGS) entry which is preliminary data.</text>
</comment>
<evidence type="ECO:0000313" key="1">
    <source>
        <dbReference type="EMBL" id="MFG3014128.1"/>
    </source>
</evidence>
<dbReference type="InterPro" id="IPR016181">
    <property type="entry name" value="Acyl_CoA_acyltransferase"/>
</dbReference>
<dbReference type="SUPFAM" id="SSF55729">
    <property type="entry name" value="Acyl-CoA N-acyltransferases (Nat)"/>
    <property type="match status" value="1"/>
</dbReference>
<evidence type="ECO:0008006" key="3">
    <source>
        <dbReference type="Google" id="ProtNLM"/>
    </source>
</evidence>